<protein>
    <submittedName>
        <fullName evidence="7">Ribosomal RNA small subunit methyltransferase B</fullName>
        <ecNumber evidence="7">2.1.1.176</ecNumber>
    </submittedName>
</protein>
<dbReference type="InterPro" id="IPR029063">
    <property type="entry name" value="SAM-dependent_MTases_sf"/>
</dbReference>
<sequence length="401" mass="46025">MKYHRVLVEAIVFALQQIFNENRQADKVIEQVLKSNKKWGSRDRAFIAENTYEIVRWWRLLKFVSNINCVKVEEDALFWQIFGSWRVLQGDKLPEWNEFSKLNPKEILARKEEAKETRKIRESIPDWMDAIGEQELGEKWDGELHAMNHQASVVLRTNTLKTNKLDLKKAFREIGIDTETLPNVADALVLPKRANVFSTELFKKGLFEVQDAGSQLIASFLDVHAGMRVIDACAGAGGKTLHLATLMENKGRIIAMDVEDYKLQELQRRAKRNGIGNVETKLIEAKTIKRLRESADRLLLDVPCSGLGVLRRNPDAKWKLKSDFLEKIKQTQAEIITNYSKMLKHGGKMVYATCSILPSESEAQVQKFITQNPEYQLIEEKRTSPANDGFDGFYMALIERK</sequence>
<evidence type="ECO:0000256" key="3">
    <source>
        <dbReference type="ARBA" id="ARBA00022691"/>
    </source>
</evidence>
<reference evidence="7" key="1">
    <citation type="submission" date="2021-12" db="EMBL/GenBank/DDBJ databases">
        <authorList>
            <person name="Rodrigo-Torres L."/>
            <person name="Arahal R. D."/>
            <person name="Lucena T."/>
        </authorList>
    </citation>
    <scope>NUCLEOTIDE SEQUENCE</scope>
    <source>
        <strain evidence="7">CECT 8858</strain>
    </source>
</reference>
<proteinExistence type="inferred from homology"/>
<dbReference type="Gene3D" id="3.40.50.150">
    <property type="entry name" value="Vaccinia Virus protein VP39"/>
    <property type="match status" value="1"/>
</dbReference>
<dbReference type="PRINTS" id="PR02008">
    <property type="entry name" value="RCMTFAMILY"/>
</dbReference>
<dbReference type="Pfam" id="PF01189">
    <property type="entry name" value="Methyltr_RsmB-F"/>
    <property type="match status" value="1"/>
</dbReference>
<keyword evidence="4 5" id="KW-0694">RNA-binding</keyword>
<name>A0ABM9ATD0_9BACT</name>
<dbReference type="SUPFAM" id="SSF53335">
    <property type="entry name" value="S-adenosyl-L-methionine-dependent methyltransferases"/>
    <property type="match status" value="1"/>
</dbReference>
<dbReference type="Proteomes" id="UP000837932">
    <property type="component" value="Unassembled WGS sequence"/>
</dbReference>
<feature type="binding site" evidence="5">
    <location>
        <position position="257"/>
    </location>
    <ligand>
        <name>S-adenosyl-L-methionine</name>
        <dbReference type="ChEBI" id="CHEBI:59789"/>
    </ligand>
</feature>
<evidence type="ECO:0000313" key="8">
    <source>
        <dbReference type="Proteomes" id="UP000837932"/>
    </source>
</evidence>
<evidence type="ECO:0000313" key="7">
    <source>
        <dbReference type="EMBL" id="CAH0996979.1"/>
    </source>
</evidence>
<keyword evidence="8" id="KW-1185">Reference proteome</keyword>
<keyword evidence="1 5" id="KW-0489">Methyltransferase</keyword>
<comment type="similarity">
    <text evidence="5">Belongs to the class I-like SAM-binding methyltransferase superfamily. RsmB/NOP family.</text>
</comment>
<evidence type="ECO:0000256" key="1">
    <source>
        <dbReference type="ARBA" id="ARBA00022603"/>
    </source>
</evidence>
<dbReference type="GO" id="GO:0032259">
    <property type="term" value="P:methylation"/>
    <property type="evidence" value="ECO:0007669"/>
    <property type="project" value="UniProtKB-KW"/>
</dbReference>
<keyword evidence="2 5" id="KW-0808">Transferase</keyword>
<dbReference type="Gene3D" id="3.30.70.1170">
    <property type="entry name" value="Sun protein, domain 3"/>
    <property type="match status" value="1"/>
</dbReference>
<comment type="caution">
    <text evidence="5">Lacks conserved residue(s) required for the propagation of feature annotation.</text>
</comment>
<evidence type="ECO:0000256" key="2">
    <source>
        <dbReference type="ARBA" id="ARBA00022679"/>
    </source>
</evidence>
<feature type="binding site" evidence="5">
    <location>
        <position position="301"/>
    </location>
    <ligand>
        <name>S-adenosyl-L-methionine</name>
        <dbReference type="ChEBI" id="CHEBI:59789"/>
    </ligand>
</feature>
<dbReference type="InterPro" id="IPR054728">
    <property type="entry name" value="RsmB-like_ferredoxin"/>
</dbReference>
<dbReference type="Pfam" id="PF22458">
    <property type="entry name" value="RsmF-B_ferredox"/>
    <property type="match status" value="1"/>
</dbReference>
<dbReference type="EMBL" id="CAKLPY010000002">
    <property type="protein sequence ID" value="CAH0996979.1"/>
    <property type="molecule type" value="Genomic_DNA"/>
</dbReference>
<evidence type="ECO:0000259" key="6">
    <source>
        <dbReference type="PROSITE" id="PS51686"/>
    </source>
</evidence>
<evidence type="ECO:0000256" key="5">
    <source>
        <dbReference type="PROSITE-ProRule" id="PRU01023"/>
    </source>
</evidence>
<accession>A0ABM9ATD0</accession>
<dbReference type="PANTHER" id="PTHR22807:SF53">
    <property type="entry name" value="RIBOSOMAL RNA SMALL SUBUNIT METHYLTRANSFERASE B-RELATED"/>
    <property type="match status" value="1"/>
</dbReference>
<keyword evidence="3 5" id="KW-0949">S-adenosyl-L-methionine</keyword>
<dbReference type="InterPro" id="IPR023267">
    <property type="entry name" value="RCMT"/>
</dbReference>
<dbReference type="EC" id="2.1.1.176" evidence="7"/>
<dbReference type="CDD" id="cd02440">
    <property type="entry name" value="AdoMet_MTases"/>
    <property type="match status" value="1"/>
</dbReference>
<dbReference type="PANTHER" id="PTHR22807">
    <property type="entry name" value="NOP2 YEAST -RELATED NOL1/NOP2/FMU SUN DOMAIN-CONTAINING"/>
    <property type="match status" value="1"/>
</dbReference>
<organism evidence="7 8">
    <name type="scientific">Emticicia aquatica</name>
    <dbReference type="NCBI Taxonomy" id="1681835"/>
    <lineage>
        <taxon>Bacteria</taxon>
        <taxon>Pseudomonadati</taxon>
        <taxon>Bacteroidota</taxon>
        <taxon>Cytophagia</taxon>
        <taxon>Cytophagales</taxon>
        <taxon>Leadbetterellaceae</taxon>
        <taxon>Emticicia</taxon>
    </lineage>
</organism>
<dbReference type="RefSeq" id="WP_238807523.1">
    <property type="nucleotide sequence ID" value="NZ_CAKLPY010000002.1"/>
</dbReference>
<evidence type="ECO:0000256" key="4">
    <source>
        <dbReference type="ARBA" id="ARBA00022884"/>
    </source>
</evidence>
<feature type="domain" description="SAM-dependent MTase RsmB/NOP-type" evidence="6">
    <location>
        <begin position="143"/>
        <end position="401"/>
    </location>
</feature>
<dbReference type="PROSITE" id="PS51686">
    <property type="entry name" value="SAM_MT_RSMB_NOP"/>
    <property type="match status" value="1"/>
</dbReference>
<dbReference type="InterPro" id="IPR049560">
    <property type="entry name" value="MeTrfase_RsmB-F_NOP2_cat"/>
</dbReference>
<dbReference type="GO" id="GO:0008168">
    <property type="term" value="F:methyltransferase activity"/>
    <property type="evidence" value="ECO:0007669"/>
    <property type="project" value="UniProtKB-KW"/>
</dbReference>
<feature type="active site" description="Nucleophile" evidence="5">
    <location>
        <position position="354"/>
    </location>
</feature>
<comment type="caution">
    <text evidence="7">The sequence shown here is derived from an EMBL/GenBank/DDBJ whole genome shotgun (WGS) entry which is preliminary data.</text>
</comment>
<dbReference type="InterPro" id="IPR001678">
    <property type="entry name" value="MeTrfase_RsmB-F_NOP2_dom"/>
</dbReference>
<gene>
    <name evidence="7" type="primary">rsmB</name>
    <name evidence="7" type="ORF">EMA8858_03115</name>
</gene>